<dbReference type="Proteomes" id="UP000199599">
    <property type="component" value="Unassembled WGS sequence"/>
</dbReference>
<name>A0A1I1TYF5_9LACO</name>
<organism evidence="3 4">
    <name type="scientific">Lactobacillus bombicola</name>
    <dbReference type="NCBI Taxonomy" id="1505723"/>
    <lineage>
        <taxon>Bacteria</taxon>
        <taxon>Bacillati</taxon>
        <taxon>Bacillota</taxon>
        <taxon>Bacilli</taxon>
        <taxon>Lactobacillales</taxon>
        <taxon>Lactobacillaceae</taxon>
        <taxon>Lactobacillus</taxon>
    </lineage>
</organism>
<proteinExistence type="predicted"/>
<feature type="transmembrane region" description="Helical" evidence="2">
    <location>
        <begin position="21"/>
        <end position="42"/>
    </location>
</feature>
<evidence type="ECO:0000256" key="1">
    <source>
        <dbReference type="SAM" id="Coils"/>
    </source>
</evidence>
<keyword evidence="1" id="KW-0175">Coiled coil</keyword>
<accession>A0A1I1TYF5</accession>
<reference evidence="4" key="1">
    <citation type="submission" date="2016-10" db="EMBL/GenBank/DDBJ databases">
        <authorList>
            <person name="Varghese N."/>
            <person name="Submissions S."/>
        </authorList>
    </citation>
    <scope>NUCLEOTIDE SEQUENCE [LARGE SCALE GENOMIC DNA]</scope>
    <source>
        <strain evidence="4">R-53102</strain>
    </source>
</reference>
<gene>
    <name evidence="3" type="ORF">SAMN04487792_1634</name>
</gene>
<keyword evidence="2" id="KW-1133">Transmembrane helix</keyword>
<sequence>MTNNKRKKELKLYNKHRYRNKYLACVGLVLAIFLIIIGSPYWTGKSVDTEQITNIVTGNSSLHLADSVYNPDTGNMLLEYYIGDSTNITSTSDDTALSNIKYATRVIDTQHGGEEGTRLNIKTIKVNNHFLVIEIKNIKKGFGILKVDFLPQKVNQKIKMQDFTADNFIQLFIKENKILFTSTKVIKTTQDYILDYRSYMSKWNKKHIAKEQNKISNANATIKSDEENLQQAKDKLERMPESQKDNIRTQITDLSTDITEQKQIITASKKMISKYQDAISAIEKGSFDK</sequence>
<evidence type="ECO:0000256" key="2">
    <source>
        <dbReference type="SAM" id="Phobius"/>
    </source>
</evidence>
<protein>
    <submittedName>
        <fullName evidence="3">Uncharacterized protein</fullName>
    </submittedName>
</protein>
<evidence type="ECO:0000313" key="4">
    <source>
        <dbReference type="Proteomes" id="UP000199599"/>
    </source>
</evidence>
<evidence type="ECO:0000313" key="3">
    <source>
        <dbReference type="EMBL" id="SFD62348.1"/>
    </source>
</evidence>
<dbReference type="STRING" id="1505723.SAMN04487792_1634"/>
<dbReference type="AlphaFoldDB" id="A0A1I1TYF5"/>
<feature type="coiled-coil region" evidence="1">
    <location>
        <begin position="208"/>
        <end position="239"/>
    </location>
</feature>
<keyword evidence="2" id="KW-0472">Membrane</keyword>
<keyword evidence="2" id="KW-0812">Transmembrane</keyword>
<dbReference type="EMBL" id="FOMN01000013">
    <property type="protein sequence ID" value="SFD62348.1"/>
    <property type="molecule type" value="Genomic_DNA"/>
</dbReference>